<dbReference type="InterPro" id="IPR008861">
    <property type="entry name" value="GpX-like"/>
</dbReference>
<name>A0A6L9MLN1_9HYPH</name>
<dbReference type="Proteomes" id="UP000476332">
    <property type="component" value="Unassembled WGS sequence"/>
</dbReference>
<dbReference type="AlphaFoldDB" id="A0A6L9MLN1"/>
<accession>A0A6L9MLN1</accession>
<organism evidence="1 2">
    <name type="scientific">Aurantimonas aggregata</name>
    <dbReference type="NCBI Taxonomy" id="2047720"/>
    <lineage>
        <taxon>Bacteria</taxon>
        <taxon>Pseudomonadati</taxon>
        <taxon>Pseudomonadota</taxon>
        <taxon>Alphaproteobacteria</taxon>
        <taxon>Hyphomicrobiales</taxon>
        <taxon>Aurantimonadaceae</taxon>
        <taxon>Aurantimonas</taxon>
    </lineage>
</organism>
<gene>
    <name evidence="1" type="ORF">GTW51_19140</name>
</gene>
<evidence type="ECO:0000313" key="2">
    <source>
        <dbReference type="Proteomes" id="UP000476332"/>
    </source>
</evidence>
<dbReference type="Pfam" id="PF05489">
    <property type="entry name" value="Phage_tail_X"/>
    <property type="match status" value="1"/>
</dbReference>
<sequence length="74" mass="7727">MARPILVRGESILLDQLLTAEFGPVRARETMIAALDLNPGLAEHGAVIPVGTTVLIPDPPSAAPSARRVVSLFG</sequence>
<protein>
    <submittedName>
        <fullName evidence="1">Phage tail protein</fullName>
    </submittedName>
</protein>
<evidence type="ECO:0000313" key="1">
    <source>
        <dbReference type="EMBL" id="NDV88814.1"/>
    </source>
</evidence>
<reference evidence="1 2" key="1">
    <citation type="submission" date="2020-01" db="EMBL/GenBank/DDBJ databases">
        <title>Genomes of bacteria type strains.</title>
        <authorList>
            <person name="Chen J."/>
            <person name="Zhu S."/>
            <person name="Chen J."/>
        </authorList>
    </citation>
    <scope>NUCLEOTIDE SEQUENCE [LARGE SCALE GENOMIC DNA]</scope>
    <source>
        <strain evidence="1 2">KCTC 52919</strain>
    </source>
</reference>
<keyword evidence="2" id="KW-1185">Reference proteome</keyword>
<comment type="caution">
    <text evidence="1">The sequence shown here is derived from an EMBL/GenBank/DDBJ whole genome shotgun (WGS) entry which is preliminary data.</text>
</comment>
<dbReference type="EMBL" id="JAAAMJ010000020">
    <property type="protein sequence ID" value="NDV88814.1"/>
    <property type="molecule type" value="Genomic_DNA"/>
</dbReference>
<proteinExistence type="predicted"/>
<dbReference type="RefSeq" id="WP_163045663.1">
    <property type="nucleotide sequence ID" value="NZ_JAAAMJ010000020.1"/>
</dbReference>